<dbReference type="InterPro" id="IPR050367">
    <property type="entry name" value="APC_superfamily"/>
</dbReference>
<dbReference type="InterPro" id="IPR004754">
    <property type="entry name" value="Amino_acid_antiprt"/>
</dbReference>
<keyword evidence="5 10" id="KW-0812">Transmembrane</keyword>
<comment type="subcellular location">
    <subcellularLocation>
        <location evidence="1">Cell membrane</location>
        <topology evidence="1">Multi-pass membrane protein</topology>
    </subcellularLocation>
</comment>
<dbReference type="OrthoDB" id="9762947at2"/>
<dbReference type="EMBL" id="AZCX01000009">
    <property type="protein sequence ID" value="KRK47392.1"/>
    <property type="molecule type" value="Genomic_DNA"/>
</dbReference>
<evidence type="ECO:0000313" key="11">
    <source>
        <dbReference type="EMBL" id="KRK47392.1"/>
    </source>
</evidence>
<dbReference type="NCBIfam" id="TIGR03810">
    <property type="entry name" value="arg_ornith_anti"/>
    <property type="match status" value="1"/>
</dbReference>
<feature type="transmembrane region" description="Helical" evidence="10">
    <location>
        <begin position="330"/>
        <end position="352"/>
    </location>
</feature>
<feature type="transmembrane region" description="Helical" evidence="10">
    <location>
        <begin position="195"/>
        <end position="215"/>
    </location>
</feature>
<dbReference type="PATRIC" id="fig|1302272.5.peg.2560"/>
<dbReference type="InterPro" id="IPR022461">
    <property type="entry name" value="Arg/Orn_antiprt_ArcD"/>
</dbReference>
<keyword evidence="6" id="KW-0029">Amino-acid transport</keyword>
<feature type="transmembrane region" description="Helical" evidence="10">
    <location>
        <begin position="236"/>
        <end position="257"/>
    </location>
</feature>
<feature type="transmembrane region" description="Helical" evidence="10">
    <location>
        <begin position="12"/>
        <end position="31"/>
    </location>
</feature>
<accession>A0A0R1HLF6</accession>
<comment type="caution">
    <text evidence="11">The sequence shown here is derived from an EMBL/GenBank/DDBJ whole genome shotgun (WGS) entry which is preliminary data.</text>
</comment>
<dbReference type="Proteomes" id="UP000050911">
    <property type="component" value="Unassembled WGS sequence"/>
</dbReference>
<feature type="transmembrane region" description="Helical" evidence="10">
    <location>
        <begin position="416"/>
        <end position="434"/>
    </location>
</feature>
<evidence type="ECO:0000256" key="10">
    <source>
        <dbReference type="SAM" id="Phobius"/>
    </source>
</evidence>
<protein>
    <recommendedName>
        <fullName evidence="9">Arginine-ornithine antiporter</fullName>
    </recommendedName>
</protein>
<evidence type="ECO:0000256" key="4">
    <source>
        <dbReference type="ARBA" id="ARBA00022475"/>
    </source>
</evidence>
<dbReference type="STRING" id="1302272.FC96_GL002511"/>
<organism evidence="11 12">
    <name type="scientific">Secundilactobacillus kimchicus JCM 15530</name>
    <dbReference type="NCBI Taxonomy" id="1302272"/>
    <lineage>
        <taxon>Bacteria</taxon>
        <taxon>Bacillati</taxon>
        <taxon>Bacillota</taxon>
        <taxon>Bacilli</taxon>
        <taxon>Lactobacillales</taxon>
        <taxon>Lactobacillaceae</taxon>
        <taxon>Secundilactobacillus</taxon>
    </lineage>
</organism>
<reference evidence="11 12" key="1">
    <citation type="journal article" date="2015" name="Genome Announc.">
        <title>Expanding the biotechnology potential of lactobacilli through comparative genomics of 213 strains and associated genera.</title>
        <authorList>
            <person name="Sun Z."/>
            <person name="Harris H.M."/>
            <person name="McCann A."/>
            <person name="Guo C."/>
            <person name="Argimon S."/>
            <person name="Zhang W."/>
            <person name="Yang X."/>
            <person name="Jeffery I.B."/>
            <person name="Cooney J.C."/>
            <person name="Kagawa T.F."/>
            <person name="Liu W."/>
            <person name="Song Y."/>
            <person name="Salvetti E."/>
            <person name="Wrobel A."/>
            <person name="Rasinkangas P."/>
            <person name="Parkhill J."/>
            <person name="Rea M.C."/>
            <person name="O'Sullivan O."/>
            <person name="Ritari J."/>
            <person name="Douillard F.P."/>
            <person name="Paul Ross R."/>
            <person name="Yang R."/>
            <person name="Briner A.E."/>
            <person name="Felis G.E."/>
            <person name="de Vos W.M."/>
            <person name="Barrangou R."/>
            <person name="Klaenhammer T.R."/>
            <person name="Caufield P.W."/>
            <person name="Cui Y."/>
            <person name="Zhang H."/>
            <person name="O'Toole P.W."/>
        </authorList>
    </citation>
    <scope>NUCLEOTIDE SEQUENCE [LARGE SCALE GENOMIC DNA]</scope>
    <source>
        <strain evidence="11 12">JCM 15530</strain>
    </source>
</reference>
<comment type="similarity">
    <text evidence="2">Belongs to the amino acid-polyamine-organocation (APC) superfamily. Basic amino acid/polyamine antiporter (APA) (TC 2.A.3.2) family.</text>
</comment>
<evidence type="ECO:0000256" key="6">
    <source>
        <dbReference type="ARBA" id="ARBA00022970"/>
    </source>
</evidence>
<dbReference type="GO" id="GO:0005886">
    <property type="term" value="C:plasma membrane"/>
    <property type="evidence" value="ECO:0007669"/>
    <property type="project" value="UniProtKB-SubCell"/>
</dbReference>
<feature type="transmembrane region" description="Helical" evidence="10">
    <location>
        <begin position="154"/>
        <end position="175"/>
    </location>
</feature>
<proteinExistence type="inferred from homology"/>
<keyword evidence="4" id="KW-1003">Cell membrane</keyword>
<evidence type="ECO:0000256" key="2">
    <source>
        <dbReference type="ARBA" id="ARBA00008220"/>
    </source>
</evidence>
<feature type="transmembrane region" description="Helical" evidence="10">
    <location>
        <begin position="43"/>
        <end position="64"/>
    </location>
</feature>
<dbReference type="AlphaFoldDB" id="A0A0R1HLF6"/>
<feature type="transmembrane region" description="Helical" evidence="10">
    <location>
        <begin position="446"/>
        <end position="467"/>
    </location>
</feature>
<evidence type="ECO:0000313" key="12">
    <source>
        <dbReference type="Proteomes" id="UP000050911"/>
    </source>
</evidence>
<feature type="transmembrane region" description="Helical" evidence="10">
    <location>
        <begin position="124"/>
        <end position="142"/>
    </location>
</feature>
<dbReference type="RefSeq" id="WP_056942893.1">
    <property type="nucleotide sequence ID" value="NZ_AZCX01000009.1"/>
</dbReference>
<feature type="transmembrane region" description="Helical" evidence="10">
    <location>
        <begin position="84"/>
        <end position="104"/>
    </location>
</feature>
<dbReference type="GO" id="GO:1903826">
    <property type="term" value="P:L-arginine transmembrane transport"/>
    <property type="evidence" value="ECO:0007669"/>
    <property type="project" value="InterPro"/>
</dbReference>
<evidence type="ECO:0000256" key="1">
    <source>
        <dbReference type="ARBA" id="ARBA00004651"/>
    </source>
</evidence>
<dbReference type="Gene3D" id="1.20.1740.10">
    <property type="entry name" value="Amino acid/polyamine transporter I"/>
    <property type="match status" value="1"/>
</dbReference>
<feature type="transmembrane region" description="Helical" evidence="10">
    <location>
        <begin position="358"/>
        <end position="379"/>
    </location>
</feature>
<dbReference type="Pfam" id="PF13520">
    <property type="entry name" value="AA_permease_2"/>
    <property type="match status" value="1"/>
</dbReference>
<evidence type="ECO:0000256" key="8">
    <source>
        <dbReference type="ARBA" id="ARBA00023136"/>
    </source>
</evidence>
<evidence type="ECO:0000256" key="7">
    <source>
        <dbReference type="ARBA" id="ARBA00022989"/>
    </source>
</evidence>
<name>A0A0R1HLF6_9LACO</name>
<feature type="transmembrane region" description="Helical" evidence="10">
    <location>
        <begin position="391"/>
        <end position="410"/>
    </location>
</feature>
<dbReference type="PIRSF" id="PIRSF006060">
    <property type="entry name" value="AA_transporter"/>
    <property type="match status" value="1"/>
</dbReference>
<evidence type="ECO:0000256" key="9">
    <source>
        <dbReference type="NCBIfam" id="TIGR03810"/>
    </source>
</evidence>
<evidence type="ECO:0000256" key="5">
    <source>
        <dbReference type="ARBA" id="ARBA00022692"/>
    </source>
</evidence>
<sequence length="472" mass="50973">MAAQTQKINGITLTALVVTSSIGSGIFALSSDLGSAAAPGPALIAWGIVGFGILMLALSLNNLLNKRPDLEGIFSYGKAGFGNFVGFISGWGYWMSAWLGNVAFSTVFMSTLGYFFPVFQRDNSVPSVMVASCFAWGLTFLVNRGVESAALMNGIITICKLIPIFTFIVVAIIVFNGRIFATEFWSNMAGPVTASAVWGQIKACMMVMMWVFVGIEGATVLSARAKSRQVAGKATVVGVCCLLVIYVLASILPYGYLTQAQLTALPKPAMTYIFAEMVGPWGGAFISIGLLISILGAWLSWTMLPAETMDLMAEQGLLPKRFGRKNRHGAPTLALMVTGAMVQAFLVILIFAERAYEFAYSLCTAAVVVCYMIVAAYQIKYSWQHRLEKGNRVQLLIGIGALAFELVGITLAGLQYLLICLVVYIPGIVLYMMTQKQQLGYYCSKMELSATILICSTGAVTLILFFLGQIHL</sequence>
<keyword evidence="7 10" id="KW-1133">Transmembrane helix</keyword>
<dbReference type="PANTHER" id="PTHR42770">
    <property type="entry name" value="AMINO ACID TRANSPORTER-RELATED"/>
    <property type="match status" value="1"/>
</dbReference>
<dbReference type="GO" id="GO:0006527">
    <property type="term" value="P:L-arginine catabolic process"/>
    <property type="evidence" value="ECO:0007669"/>
    <property type="project" value="UniProtKB-UniRule"/>
</dbReference>
<dbReference type="NCBIfam" id="TIGR00905">
    <property type="entry name" value="2A0302"/>
    <property type="match status" value="1"/>
</dbReference>
<evidence type="ECO:0000256" key="3">
    <source>
        <dbReference type="ARBA" id="ARBA00022448"/>
    </source>
</evidence>
<dbReference type="InterPro" id="IPR002293">
    <property type="entry name" value="AA/rel_permease1"/>
</dbReference>
<keyword evidence="12" id="KW-1185">Reference proteome</keyword>
<keyword evidence="3" id="KW-0813">Transport</keyword>
<dbReference type="PANTHER" id="PTHR42770:SF4">
    <property type="entry name" value="ARGININE_ORNITHINE ANTIPORTER-RELATED"/>
    <property type="match status" value="1"/>
</dbReference>
<feature type="transmembrane region" description="Helical" evidence="10">
    <location>
        <begin position="277"/>
        <end position="299"/>
    </location>
</feature>
<keyword evidence="8 10" id="KW-0472">Membrane</keyword>
<dbReference type="GO" id="GO:0043858">
    <property type="term" value="F:arginine:ornithine antiporter activity"/>
    <property type="evidence" value="ECO:0007669"/>
    <property type="project" value="UniProtKB-UniRule"/>
</dbReference>
<gene>
    <name evidence="11" type="ORF">FC96_GL002511</name>
</gene>